<dbReference type="EMBL" id="DVND01000048">
    <property type="protein sequence ID" value="HIU48103.1"/>
    <property type="molecule type" value="Genomic_DNA"/>
</dbReference>
<accession>A0A9D1LU25</accession>
<reference evidence="2" key="2">
    <citation type="journal article" date="2021" name="PeerJ">
        <title>Extensive microbial diversity within the chicken gut microbiome revealed by metagenomics and culture.</title>
        <authorList>
            <person name="Gilroy R."/>
            <person name="Ravi A."/>
            <person name="Getino M."/>
            <person name="Pursley I."/>
            <person name="Horton D.L."/>
            <person name="Alikhan N.F."/>
            <person name="Baker D."/>
            <person name="Gharbi K."/>
            <person name="Hall N."/>
            <person name="Watson M."/>
            <person name="Adriaenssens E.M."/>
            <person name="Foster-Nyarko E."/>
            <person name="Jarju S."/>
            <person name="Secka A."/>
            <person name="Antonio M."/>
            <person name="Oren A."/>
            <person name="Chaudhuri R.R."/>
            <person name="La Ragione R."/>
            <person name="Hildebrand F."/>
            <person name="Pallen M.J."/>
        </authorList>
    </citation>
    <scope>NUCLEOTIDE SEQUENCE</scope>
    <source>
        <strain evidence="2">ChiSjej4B22-9803</strain>
    </source>
</reference>
<dbReference type="SUPFAM" id="SSF51445">
    <property type="entry name" value="(Trans)glycosidases"/>
    <property type="match status" value="1"/>
</dbReference>
<dbReference type="PANTHER" id="PTHR12631:SF10">
    <property type="entry name" value="BETA-XYLOSIDASE-LIKE PROTEIN-RELATED"/>
    <property type="match status" value="1"/>
</dbReference>
<gene>
    <name evidence="2" type="ORF">IAB04_01935</name>
</gene>
<protein>
    <recommendedName>
        <fullName evidence="4">Asl1-like glycosyl hydrolase catalytic domain-containing protein</fullName>
    </recommendedName>
</protein>
<dbReference type="PANTHER" id="PTHR12631">
    <property type="entry name" value="ALPHA-L-IDURONIDASE"/>
    <property type="match status" value="1"/>
</dbReference>
<evidence type="ECO:0000313" key="3">
    <source>
        <dbReference type="Proteomes" id="UP000824111"/>
    </source>
</evidence>
<dbReference type="InterPro" id="IPR051923">
    <property type="entry name" value="Glycosyl_Hydrolase_39"/>
</dbReference>
<evidence type="ECO:0000256" key="1">
    <source>
        <dbReference type="SAM" id="SignalP"/>
    </source>
</evidence>
<dbReference type="Gene3D" id="3.20.20.80">
    <property type="entry name" value="Glycosidases"/>
    <property type="match status" value="1"/>
</dbReference>
<dbReference type="Proteomes" id="UP000824111">
    <property type="component" value="Unassembled WGS sequence"/>
</dbReference>
<organism evidence="2 3">
    <name type="scientific">Candidatus Avimonoglobus intestinipullorum</name>
    <dbReference type="NCBI Taxonomy" id="2840699"/>
    <lineage>
        <taxon>Bacteria</taxon>
        <taxon>Bacillati</taxon>
        <taxon>Bacillota</taxon>
        <taxon>Clostridia</taxon>
        <taxon>Eubacteriales</taxon>
        <taxon>Candidatus Avimonoglobus</taxon>
    </lineage>
</organism>
<evidence type="ECO:0000313" key="2">
    <source>
        <dbReference type="EMBL" id="HIU48103.1"/>
    </source>
</evidence>
<feature type="signal peptide" evidence="1">
    <location>
        <begin position="1"/>
        <end position="23"/>
    </location>
</feature>
<feature type="chain" id="PRO_5038583645" description="Asl1-like glycosyl hydrolase catalytic domain-containing protein" evidence="1">
    <location>
        <begin position="24"/>
        <end position="741"/>
    </location>
</feature>
<dbReference type="GO" id="GO:0004553">
    <property type="term" value="F:hydrolase activity, hydrolyzing O-glycosyl compounds"/>
    <property type="evidence" value="ECO:0007669"/>
    <property type="project" value="TreeGrafter"/>
</dbReference>
<sequence>MIRKKLAAAAAVCIMVFALGAAAAGAEAEYSWTAQNTVEISGAAASGKAGVNVVVQILKPGEDLSTVTPENMEDTVAYHDQIKTVEGGAYSLHATLDTDTEPHVALVREADGAALQTLVIEPNALTAEASLDAVGHMYYDCTKIPLNIKTSKDGTYNISVKLTDASGFRTDSVTKSFRAVPVNSENIAQVTLDLENDAMQYGVFHAECTISRIGGGSAVCTVQFSVSRGTEKGEENGQIGVTQHFFSMQKDSDINTELDMLQKAGIKLQRQSVYWDTFETEKGAYQFNARTQTYFDLLGEKRLDGIVQVYGGNSLYYPKNADGSYQRDENGLLIDYPPNTPEGLQAFGDYAYHLAAQTKDYADCYEIWNEYNIQTFNPRNLPAACYADMLKAVYGRIHEANPDAVVIGMAFAGFDEEALAWVKAVLEAGKGQVLMDAVSFHPYNQPETIESGQYIQQLKALFAEYGYVDIRVFVSETGYSSGRPATDELDQAKKEVRNLALLSDDAEQIYIYNAFEKQESPNVSEAEHGYGIIRGKSDALLPYHAKPAYVAIANFNKRTGNYSAVEEEPADNGIYKVKFTKRDGTVCWMLWTVNAGGQAYMLDTGGITNVTEYDLFGNARPRSSADGKYSLQLTDAPIYIEAKAAIEVKYIDDAGFAVQSLDDTPVIQVEAEVRIPTADTVLYAASYRDGRLIDCQRAEATAGRHTLLLSTEGADRVAVYYWRESSMRPVPDSRIDALVKQ</sequence>
<comment type="caution">
    <text evidence="2">The sequence shown here is derived from an EMBL/GenBank/DDBJ whole genome shotgun (WGS) entry which is preliminary data.</text>
</comment>
<dbReference type="AlphaFoldDB" id="A0A9D1LU25"/>
<keyword evidence="1" id="KW-0732">Signal</keyword>
<evidence type="ECO:0008006" key="4">
    <source>
        <dbReference type="Google" id="ProtNLM"/>
    </source>
</evidence>
<name>A0A9D1LU25_9FIRM</name>
<dbReference type="InterPro" id="IPR017853">
    <property type="entry name" value="GH"/>
</dbReference>
<proteinExistence type="predicted"/>
<reference evidence="2" key="1">
    <citation type="submission" date="2020-10" db="EMBL/GenBank/DDBJ databases">
        <authorList>
            <person name="Gilroy R."/>
        </authorList>
    </citation>
    <scope>NUCLEOTIDE SEQUENCE</scope>
    <source>
        <strain evidence="2">ChiSjej4B22-9803</strain>
    </source>
</reference>